<dbReference type="GO" id="GO:0003700">
    <property type="term" value="F:DNA-binding transcription factor activity"/>
    <property type="evidence" value="ECO:0007669"/>
    <property type="project" value="InterPro"/>
</dbReference>
<evidence type="ECO:0000256" key="3">
    <source>
        <dbReference type="ARBA" id="ARBA00023125"/>
    </source>
</evidence>
<dbReference type="SUPFAM" id="SSF53850">
    <property type="entry name" value="Periplasmic binding protein-like II"/>
    <property type="match status" value="1"/>
</dbReference>
<keyword evidence="3" id="KW-0238">DNA-binding</keyword>
<evidence type="ECO:0000313" key="7">
    <source>
        <dbReference type="Proteomes" id="UP000464787"/>
    </source>
</evidence>
<dbReference type="PANTHER" id="PTHR30126:SF94">
    <property type="entry name" value="LYSR FAMILY TRANSCRIPTIONAL REGULATOR"/>
    <property type="match status" value="1"/>
</dbReference>
<dbReference type="InterPro" id="IPR000847">
    <property type="entry name" value="LysR_HTH_N"/>
</dbReference>
<comment type="similarity">
    <text evidence="1">Belongs to the LysR transcriptional regulatory family.</text>
</comment>
<keyword evidence="2" id="KW-0805">Transcription regulation</keyword>
<keyword evidence="4" id="KW-0804">Transcription</keyword>
<dbReference type="Proteomes" id="UP000464787">
    <property type="component" value="Chromosome"/>
</dbReference>
<evidence type="ECO:0000256" key="4">
    <source>
        <dbReference type="ARBA" id="ARBA00023163"/>
    </source>
</evidence>
<dbReference type="InterPro" id="IPR005119">
    <property type="entry name" value="LysR_subst-bd"/>
</dbReference>
<reference evidence="6 7" key="1">
    <citation type="submission" date="2020-01" db="EMBL/GenBank/DDBJ databases">
        <title>Genome sequencing of strain KACC 21265.</title>
        <authorList>
            <person name="Heo J."/>
            <person name="Kim S.-J."/>
            <person name="Kim J.-S."/>
            <person name="Hong S.-B."/>
            <person name="Kwon S.-W."/>
        </authorList>
    </citation>
    <scope>NUCLEOTIDE SEQUENCE [LARGE SCALE GENOMIC DNA]</scope>
    <source>
        <strain evidence="6 7">KACC 21265</strain>
    </source>
</reference>
<dbReference type="EMBL" id="CP047650">
    <property type="protein sequence ID" value="QHI96662.1"/>
    <property type="molecule type" value="Genomic_DNA"/>
</dbReference>
<evidence type="ECO:0000313" key="6">
    <source>
        <dbReference type="EMBL" id="QHI96662.1"/>
    </source>
</evidence>
<evidence type="ECO:0000256" key="2">
    <source>
        <dbReference type="ARBA" id="ARBA00023015"/>
    </source>
</evidence>
<dbReference type="PANTHER" id="PTHR30126">
    <property type="entry name" value="HTH-TYPE TRANSCRIPTIONAL REGULATOR"/>
    <property type="match status" value="1"/>
</dbReference>
<dbReference type="GO" id="GO:0000976">
    <property type="term" value="F:transcription cis-regulatory region binding"/>
    <property type="evidence" value="ECO:0007669"/>
    <property type="project" value="TreeGrafter"/>
</dbReference>
<name>A0A857J0N8_9BURK</name>
<sequence length="304" mass="33098">MKLQFLQTLTAVLRHGSFAAAAKEVNLTASAVSLQMRQLEDFFGQPLFDRSARQVRPTPFALEIAETLQQTVDKLDALRSRKGMEITGRIRLGTMESAQVALLPTALQRLRERAPALEFSISKGLSSTLLDDLKAGRIDAAVLVKPLSGGSSRLAWFPLASETMVMIAPPTARLASPVEMLRRYDWIRMDPATTGGRIAAQYVQKLVPRLNWAFDLPGTEAIAASVSAGLGVSVVPTLRDELLSAYPMLQVPLGRGAPVRHIAFVCRPADADSRLTQAVLEAFQAASQKRYGEAATQGLHRQKP</sequence>
<dbReference type="Pfam" id="PF00126">
    <property type="entry name" value="HTH_1"/>
    <property type="match status" value="1"/>
</dbReference>
<dbReference type="Gene3D" id="3.40.190.10">
    <property type="entry name" value="Periplasmic binding protein-like II"/>
    <property type="match status" value="2"/>
</dbReference>
<dbReference type="Gene3D" id="1.10.10.10">
    <property type="entry name" value="Winged helix-like DNA-binding domain superfamily/Winged helix DNA-binding domain"/>
    <property type="match status" value="1"/>
</dbReference>
<dbReference type="KEGG" id="xyk:GT347_00830"/>
<dbReference type="Pfam" id="PF03466">
    <property type="entry name" value="LysR_substrate"/>
    <property type="match status" value="1"/>
</dbReference>
<dbReference type="AlphaFoldDB" id="A0A857J0N8"/>
<dbReference type="PRINTS" id="PR00039">
    <property type="entry name" value="HTHLYSR"/>
</dbReference>
<evidence type="ECO:0000256" key="1">
    <source>
        <dbReference type="ARBA" id="ARBA00009437"/>
    </source>
</evidence>
<dbReference type="InterPro" id="IPR036390">
    <property type="entry name" value="WH_DNA-bd_sf"/>
</dbReference>
<proteinExistence type="inferred from homology"/>
<evidence type="ECO:0000259" key="5">
    <source>
        <dbReference type="PROSITE" id="PS50931"/>
    </source>
</evidence>
<dbReference type="PROSITE" id="PS50931">
    <property type="entry name" value="HTH_LYSR"/>
    <property type="match status" value="1"/>
</dbReference>
<dbReference type="SUPFAM" id="SSF46785">
    <property type="entry name" value="Winged helix' DNA-binding domain"/>
    <property type="match status" value="1"/>
</dbReference>
<feature type="domain" description="HTH lysR-type" evidence="5">
    <location>
        <begin position="1"/>
        <end position="58"/>
    </location>
</feature>
<protein>
    <submittedName>
        <fullName evidence="6">LysR family transcriptional regulator</fullName>
    </submittedName>
</protein>
<organism evidence="6 7">
    <name type="scientific">Xylophilus rhododendri</name>
    <dbReference type="NCBI Taxonomy" id="2697032"/>
    <lineage>
        <taxon>Bacteria</taxon>
        <taxon>Pseudomonadati</taxon>
        <taxon>Pseudomonadota</taxon>
        <taxon>Betaproteobacteria</taxon>
        <taxon>Burkholderiales</taxon>
        <taxon>Xylophilus</taxon>
    </lineage>
</organism>
<keyword evidence="7" id="KW-1185">Reference proteome</keyword>
<accession>A0A857J0N8</accession>
<dbReference type="InterPro" id="IPR036388">
    <property type="entry name" value="WH-like_DNA-bd_sf"/>
</dbReference>
<gene>
    <name evidence="6" type="ORF">GT347_00830</name>
</gene>
<dbReference type="RefSeq" id="WP_160550180.1">
    <property type="nucleotide sequence ID" value="NZ_CP047650.1"/>
</dbReference>